<comment type="subcellular location">
    <subcellularLocation>
        <location evidence="1">Preautophagosomal structure membrane</location>
        <topology evidence="1">Single-pass type I membrane protein</topology>
    </subcellularLocation>
</comment>
<dbReference type="InterPro" id="IPR009011">
    <property type="entry name" value="Man6P_isomerase_rcpt-bd_dom_sf"/>
</dbReference>
<dbReference type="PANTHER" id="PTHR15071">
    <property type="entry name" value="MANNOSE-6-PHOSPHATE RECEPTOR FAMILY MEMBER"/>
    <property type="match status" value="1"/>
</dbReference>
<evidence type="ECO:0000256" key="5">
    <source>
        <dbReference type="ARBA" id="ARBA00022989"/>
    </source>
</evidence>
<evidence type="ECO:0000256" key="2">
    <source>
        <dbReference type="ARBA" id="ARBA00022692"/>
    </source>
</evidence>
<evidence type="ECO:0000256" key="4">
    <source>
        <dbReference type="ARBA" id="ARBA00022927"/>
    </source>
</evidence>
<reference evidence="11" key="1">
    <citation type="submission" date="2025-08" db="UniProtKB">
        <authorList>
            <consortium name="RefSeq"/>
        </authorList>
    </citation>
    <scope>IDENTIFICATION</scope>
</reference>
<sequence>MTEASMKRIFEVLAVVAVAACCCQADDSCQLKGYDLEPLSKSHWAVLLDKALCKDTSSGCILLFSACFTSTLCPAGAFACLQQNGVGTARGGEPAIVERSDVQGFSLHYKTEEGNATQNTIIEFTCDAENILRDDSQDRLAVWIESKDTTKLDNGVRVFVKHAMGCKKREGLGTGSQFIIILLVLFLLYFLGGITYNHVNGARGEELIPHLWFWKNFPSYVVDGCIFVVRVITCQTRDNYSQNPDYGSTSQAGVSPSGRTYETL</sequence>
<keyword evidence="5 8" id="KW-1133">Transmembrane helix</keyword>
<keyword evidence="10" id="KW-1185">Reference proteome</keyword>
<name>A0AAJ6QNE3_9ACAR</name>
<evidence type="ECO:0000256" key="8">
    <source>
        <dbReference type="SAM" id="Phobius"/>
    </source>
</evidence>
<keyword evidence="2 8" id="KW-0812">Transmembrane</keyword>
<dbReference type="SUPFAM" id="SSF50911">
    <property type="entry name" value="Mannose 6-phosphate receptor domain"/>
    <property type="match status" value="1"/>
</dbReference>
<dbReference type="GO" id="GO:0034045">
    <property type="term" value="C:phagophore assembly site membrane"/>
    <property type="evidence" value="ECO:0007669"/>
    <property type="project" value="UniProtKB-SubCell"/>
</dbReference>
<dbReference type="Pfam" id="PF09451">
    <property type="entry name" value="ATG27"/>
    <property type="match status" value="1"/>
</dbReference>
<dbReference type="InterPro" id="IPR018939">
    <property type="entry name" value="Autophagy-rel_prot_27"/>
</dbReference>
<feature type="transmembrane region" description="Helical" evidence="8">
    <location>
        <begin position="178"/>
        <end position="197"/>
    </location>
</feature>
<dbReference type="Proteomes" id="UP000694867">
    <property type="component" value="Unplaced"/>
</dbReference>
<dbReference type="GeneID" id="100908437"/>
<keyword evidence="4" id="KW-0653">Protein transport</keyword>
<dbReference type="KEGG" id="goe:100908437"/>
<dbReference type="GO" id="GO:0015031">
    <property type="term" value="P:protein transport"/>
    <property type="evidence" value="ECO:0007669"/>
    <property type="project" value="UniProtKB-KW"/>
</dbReference>
<evidence type="ECO:0000256" key="9">
    <source>
        <dbReference type="SAM" id="SignalP"/>
    </source>
</evidence>
<feature type="signal peptide" evidence="9">
    <location>
        <begin position="1"/>
        <end position="25"/>
    </location>
</feature>
<dbReference type="GO" id="GO:0000139">
    <property type="term" value="C:Golgi membrane"/>
    <property type="evidence" value="ECO:0007669"/>
    <property type="project" value="UniProtKB-SubCell"/>
</dbReference>
<evidence type="ECO:0000313" key="11">
    <source>
        <dbReference type="RefSeq" id="XP_003738786.1"/>
    </source>
</evidence>
<feature type="chain" id="PRO_5042475734" evidence="9">
    <location>
        <begin position="26"/>
        <end position="264"/>
    </location>
</feature>
<accession>A0AAJ6QNE3</accession>
<evidence type="ECO:0000256" key="6">
    <source>
        <dbReference type="ARBA" id="ARBA00023136"/>
    </source>
</evidence>
<feature type="region of interest" description="Disordered" evidence="7">
    <location>
        <begin position="244"/>
        <end position="264"/>
    </location>
</feature>
<keyword evidence="6 8" id="KW-0472">Membrane</keyword>
<evidence type="ECO:0000256" key="7">
    <source>
        <dbReference type="SAM" id="MobiDB-lite"/>
    </source>
</evidence>
<evidence type="ECO:0000313" key="10">
    <source>
        <dbReference type="Proteomes" id="UP000694867"/>
    </source>
</evidence>
<evidence type="ECO:0000256" key="1">
    <source>
        <dbReference type="ARBA" id="ARBA00004472"/>
    </source>
</evidence>
<keyword evidence="3 9" id="KW-0732">Signal</keyword>
<gene>
    <name evidence="11" type="primary">LOC100908437</name>
</gene>
<dbReference type="AlphaFoldDB" id="A0AAJ6QNE3"/>
<feature type="transmembrane region" description="Helical" evidence="8">
    <location>
        <begin position="217"/>
        <end position="233"/>
    </location>
</feature>
<keyword evidence="4" id="KW-0813">Transport</keyword>
<dbReference type="PANTHER" id="PTHR15071:SF0">
    <property type="entry name" value="MANNOSE 6-PHOSPHATE RECEPTOR-LIKE PROTEIN 1"/>
    <property type="match status" value="1"/>
</dbReference>
<protein>
    <submittedName>
        <fullName evidence="11">Uncharacterized protein LOC100908437</fullName>
    </submittedName>
</protein>
<dbReference type="Gene3D" id="2.70.130.10">
    <property type="entry name" value="Mannose-6-phosphate receptor binding domain"/>
    <property type="match status" value="1"/>
</dbReference>
<evidence type="ECO:0000256" key="3">
    <source>
        <dbReference type="ARBA" id="ARBA00022729"/>
    </source>
</evidence>
<dbReference type="RefSeq" id="XP_003738786.1">
    <property type="nucleotide sequence ID" value="XM_003738738.2"/>
</dbReference>
<proteinExistence type="predicted"/>
<organism evidence="10 11">
    <name type="scientific">Galendromus occidentalis</name>
    <name type="common">western predatory mite</name>
    <dbReference type="NCBI Taxonomy" id="34638"/>
    <lineage>
        <taxon>Eukaryota</taxon>
        <taxon>Metazoa</taxon>
        <taxon>Ecdysozoa</taxon>
        <taxon>Arthropoda</taxon>
        <taxon>Chelicerata</taxon>
        <taxon>Arachnida</taxon>
        <taxon>Acari</taxon>
        <taxon>Parasitiformes</taxon>
        <taxon>Mesostigmata</taxon>
        <taxon>Gamasina</taxon>
        <taxon>Phytoseioidea</taxon>
        <taxon>Phytoseiidae</taxon>
        <taxon>Typhlodrominae</taxon>
        <taxon>Galendromus</taxon>
    </lineage>
</organism>